<dbReference type="Pfam" id="PF02653">
    <property type="entry name" value="BPD_transp_2"/>
    <property type="match status" value="1"/>
</dbReference>
<evidence type="ECO:0000256" key="5">
    <source>
        <dbReference type="ARBA" id="ARBA00022970"/>
    </source>
</evidence>
<keyword evidence="4 9" id="KW-0812">Transmembrane</keyword>
<dbReference type="InterPro" id="IPR001851">
    <property type="entry name" value="ABC_transp_permease"/>
</dbReference>
<keyword evidence="3" id="KW-1003">Cell membrane</keyword>
<feature type="transmembrane region" description="Helical" evidence="9">
    <location>
        <begin position="59"/>
        <end position="80"/>
    </location>
</feature>
<feature type="transmembrane region" description="Helical" evidence="9">
    <location>
        <begin position="186"/>
        <end position="204"/>
    </location>
</feature>
<keyword evidence="5" id="KW-0029">Amino-acid transport</keyword>
<dbReference type="Proteomes" id="UP001501705">
    <property type="component" value="Unassembled WGS sequence"/>
</dbReference>
<feature type="transmembrane region" description="Helical" evidence="9">
    <location>
        <begin position="140"/>
        <end position="157"/>
    </location>
</feature>
<comment type="caution">
    <text evidence="10">The sequence shown here is derived from an EMBL/GenBank/DDBJ whole genome shotgun (WGS) entry which is preliminary data.</text>
</comment>
<dbReference type="InterPro" id="IPR052157">
    <property type="entry name" value="BCAA_transport_permease"/>
</dbReference>
<gene>
    <name evidence="10" type="ORF">GCM10009804_57960</name>
</gene>
<evidence type="ECO:0000313" key="11">
    <source>
        <dbReference type="Proteomes" id="UP001501705"/>
    </source>
</evidence>
<evidence type="ECO:0000256" key="4">
    <source>
        <dbReference type="ARBA" id="ARBA00022692"/>
    </source>
</evidence>
<keyword evidence="11" id="KW-1185">Reference proteome</keyword>
<name>A0ABN2E236_9ACTN</name>
<dbReference type="CDD" id="cd06582">
    <property type="entry name" value="TM_PBP1_LivH_like"/>
    <property type="match status" value="1"/>
</dbReference>
<sequence length="289" mass="29861">MTTVWAGLATGALYSLVAIGYNVVLLTSGVFNFANAQLVMLSTFVAYFGLHTLGLPVPLAMLAGAVIVAAVAMLLERVAVRPLLTKGGDGHGTLITTIGFGVLLAGIVKQIWGTDPLRVEPVVPAGAVTVLGGTVQPNDVLLIVLVVATGCGLHWWSRTTRNGLASLSSAENRNAAMLRGINTRRLGIAAFAVAGAVAGLLGVFVATRTYAIASLGDSLSMFGFVAIAIGGAGSQLGGLLGGFVVGLIYSFSARYLGSEFPQIAVFFLFLLILMARPQGLFARNVERAV</sequence>
<keyword evidence="2" id="KW-0813">Transport</keyword>
<proteinExistence type="inferred from homology"/>
<keyword evidence="6 9" id="KW-1133">Transmembrane helix</keyword>
<evidence type="ECO:0000256" key="1">
    <source>
        <dbReference type="ARBA" id="ARBA00004651"/>
    </source>
</evidence>
<dbReference type="RefSeq" id="WP_344238399.1">
    <property type="nucleotide sequence ID" value="NZ_BAAAPH010000022.1"/>
</dbReference>
<dbReference type="PANTHER" id="PTHR11795">
    <property type="entry name" value="BRANCHED-CHAIN AMINO ACID TRANSPORT SYSTEM PERMEASE PROTEIN LIVH"/>
    <property type="match status" value="1"/>
</dbReference>
<feature type="transmembrane region" description="Helical" evidence="9">
    <location>
        <begin position="6"/>
        <end position="26"/>
    </location>
</feature>
<comment type="subcellular location">
    <subcellularLocation>
        <location evidence="1">Cell membrane</location>
        <topology evidence="1">Multi-pass membrane protein</topology>
    </subcellularLocation>
</comment>
<dbReference type="EMBL" id="BAAAPH010000022">
    <property type="protein sequence ID" value="GAA1593875.1"/>
    <property type="molecule type" value="Genomic_DNA"/>
</dbReference>
<evidence type="ECO:0000256" key="3">
    <source>
        <dbReference type="ARBA" id="ARBA00022475"/>
    </source>
</evidence>
<evidence type="ECO:0000256" key="6">
    <source>
        <dbReference type="ARBA" id="ARBA00022989"/>
    </source>
</evidence>
<feature type="transmembrane region" description="Helical" evidence="9">
    <location>
        <begin position="263"/>
        <end position="282"/>
    </location>
</feature>
<evidence type="ECO:0000313" key="10">
    <source>
        <dbReference type="EMBL" id="GAA1593875.1"/>
    </source>
</evidence>
<evidence type="ECO:0000256" key="9">
    <source>
        <dbReference type="SAM" id="Phobius"/>
    </source>
</evidence>
<evidence type="ECO:0000256" key="8">
    <source>
        <dbReference type="ARBA" id="ARBA00037998"/>
    </source>
</evidence>
<evidence type="ECO:0000256" key="2">
    <source>
        <dbReference type="ARBA" id="ARBA00022448"/>
    </source>
</evidence>
<keyword evidence="7 9" id="KW-0472">Membrane</keyword>
<protein>
    <submittedName>
        <fullName evidence="10">Branched-chain amino acid ABC transporter permease</fullName>
    </submittedName>
</protein>
<feature type="transmembrane region" description="Helical" evidence="9">
    <location>
        <begin position="236"/>
        <end position="257"/>
    </location>
</feature>
<accession>A0ABN2E236</accession>
<organism evidence="10 11">
    <name type="scientific">Kribbella hippodromi</name>
    <dbReference type="NCBI Taxonomy" id="434347"/>
    <lineage>
        <taxon>Bacteria</taxon>
        <taxon>Bacillati</taxon>
        <taxon>Actinomycetota</taxon>
        <taxon>Actinomycetes</taxon>
        <taxon>Propionibacteriales</taxon>
        <taxon>Kribbellaceae</taxon>
        <taxon>Kribbella</taxon>
    </lineage>
</organism>
<reference evidence="10 11" key="1">
    <citation type="journal article" date="2019" name="Int. J. Syst. Evol. Microbiol.">
        <title>The Global Catalogue of Microorganisms (GCM) 10K type strain sequencing project: providing services to taxonomists for standard genome sequencing and annotation.</title>
        <authorList>
            <consortium name="The Broad Institute Genomics Platform"/>
            <consortium name="The Broad Institute Genome Sequencing Center for Infectious Disease"/>
            <person name="Wu L."/>
            <person name="Ma J."/>
        </authorList>
    </citation>
    <scope>NUCLEOTIDE SEQUENCE [LARGE SCALE GENOMIC DNA]</scope>
    <source>
        <strain evidence="10 11">JCM 15572</strain>
    </source>
</reference>
<dbReference type="PANTHER" id="PTHR11795:SF450">
    <property type="entry name" value="ABC TRANSPORTER PERMEASE PROTEIN"/>
    <property type="match status" value="1"/>
</dbReference>
<feature type="transmembrane region" description="Helical" evidence="9">
    <location>
        <begin position="33"/>
        <end position="53"/>
    </location>
</feature>
<feature type="transmembrane region" description="Helical" evidence="9">
    <location>
        <begin position="92"/>
        <end position="112"/>
    </location>
</feature>
<comment type="similarity">
    <text evidence="8">Belongs to the binding-protein-dependent transport system permease family. LivHM subfamily.</text>
</comment>
<evidence type="ECO:0000256" key="7">
    <source>
        <dbReference type="ARBA" id="ARBA00023136"/>
    </source>
</evidence>